<evidence type="ECO:0000313" key="1">
    <source>
        <dbReference type="EMBL" id="KYG02568.1"/>
    </source>
</evidence>
<evidence type="ECO:0000313" key="2">
    <source>
        <dbReference type="Proteomes" id="UP000075502"/>
    </source>
</evidence>
<protein>
    <submittedName>
        <fullName evidence="1">Uncharacterized protein</fullName>
    </submittedName>
</protein>
<organism evidence="1 2">
    <name type="scientific">Sorangium cellulosum</name>
    <name type="common">Polyangium cellulosum</name>
    <dbReference type="NCBI Taxonomy" id="56"/>
    <lineage>
        <taxon>Bacteria</taxon>
        <taxon>Pseudomonadati</taxon>
        <taxon>Myxococcota</taxon>
        <taxon>Polyangia</taxon>
        <taxon>Polyangiales</taxon>
        <taxon>Polyangiaceae</taxon>
        <taxon>Sorangium</taxon>
    </lineage>
</organism>
<dbReference type="Proteomes" id="UP000075502">
    <property type="component" value="Unassembled WGS sequence"/>
</dbReference>
<dbReference type="AlphaFoldDB" id="A0A150TDK1"/>
<proteinExistence type="predicted"/>
<comment type="caution">
    <text evidence="1">The sequence shown here is derived from an EMBL/GenBank/DDBJ whole genome shotgun (WGS) entry which is preliminary data.</text>
</comment>
<accession>A0A150TDK1</accession>
<dbReference type="EMBL" id="JEME01003035">
    <property type="protein sequence ID" value="KYG02568.1"/>
    <property type="molecule type" value="Genomic_DNA"/>
</dbReference>
<name>A0A150TDK1_SORCE</name>
<reference evidence="1 2" key="1">
    <citation type="submission" date="2014-02" db="EMBL/GenBank/DDBJ databases">
        <title>The small core and large imbalanced accessory genome model reveals a collaborative survival strategy of Sorangium cellulosum strains in nature.</title>
        <authorList>
            <person name="Han K."/>
            <person name="Peng R."/>
            <person name="Blom J."/>
            <person name="Li Y.-Z."/>
        </authorList>
    </citation>
    <scope>NUCLEOTIDE SEQUENCE [LARGE SCALE GENOMIC DNA]</scope>
    <source>
        <strain evidence="1 2">So0007-03</strain>
    </source>
</reference>
<sequence length="142" mass="15307">MASFGEALKKGLDAHKRAAEARKEMDDVLAAASAEVATITGAPIALRFETVERAVREASNVEVLMGIPAPREKITALTARLETGPFVPLAEVTFGELGYPVRLRWENRFDSANDLASFEELLKAILEHSATGEKIAALITGE</sequence>
<gene>
    <name evidence="1" type="ORF">BE21_54770</name>
</gene>